<evidence type="ECO:0000256" key="6">
    <source>
        <dbReference type="ARBA" id="ARBA00023136"/>
    </source>
</evidence>
<dbReference type="GO" id="GO:0005886">
    <property type="term" value="C:plasma membrane"/>
    <property type="evidence" value="ECO:0007669"/>
    <property type="project" value="UniProtKB-SubCell"/>
</dbReference>
<evidence type="ECO:0000313" key="9">
    <source>
        <dbReference type="Proteomes" id="UP000199382"/>
    </source>
</evidence>
<evidence type="ECO:0000256" key="7">
    <source>
        <dbReference type="SAM" id="Phobius"/>
    </source>
</evidence>
<evidence type="ECO:0000256" key="1">
    <source>
        <dbReference type="ARBA" id="ARBA00004651"/>
    </source>
</evidence>
<sequence>MGKSNVSGNPAPGLPILLDRMFLAVRWLQLPMLIGLVGALLVLELKFAMNLWEAFVSFREFSRIKVVLLILDLIDTVLIANLITMVIVVGFRIFITPAREDDATLRQSMGGSSPGDLKVRIATTVLLIATIHRLHMFFDPTEVTRDEAIFALVTHVLFILTALSIVLIERVRRGPV</sequence>
<gene>
    <name evidence="8" type="ORF">SAMN04488026_107325</name>
</gene>
<comment type="subcellular location">
    <subcellularLocation>
        <location evidence="1">Cell membrane</location>
        <topology evidence="1">Multi-pass membrane protein</topology>
    </subcellularLocation>
</comment>
<proteinExistence type="inferred from homology"/>
<dbReference type="Proteomes" id="UP000199382">
    <property type="component" value="Unassembled WGS sequence"/>
</dbReference>
<evidence type="ECO:0000313" key="8">
    <source>
        <dbReference type="EMBL" id="SDL22508.1"/>
    </source>
</evidence>
<name>A0A1G9IB70_9RHOB</name>
<evidence type="ECO:0000256" key="4">
    <source>
        <dbReference type="ARBA" id="ARBA00022692"/>
    </source>
</evidence>
<organism evidence="8 9">
    <name type="scientific">Aliiruegeria lutimaris</name>
    <dbReference type="NCBI Taxonomy" id="571298"/>
    <lineage>
        <taxon>Bacteria</taxon>
        <taxon>Pseudomonadati</taxon>
        <taxon>Pseudomonadota</taxon>
        <taxon>Alphaproteobacteria</taxon>
        <taxon>Rhodobacterales</taxon>
        <taxon>Roseobacteraceae</taxon>
        <taxon>Aliiruegeria</taxon>
    </lineage>
</organism>
<dbReference type="InterPro" id="IPR005134">
    <property type="entry name" value="UPF0114"/>
</dbReference>
<dbReference type="PANTHER" id="PTHR38596:SF1">
    <property type="entry name" value="UPF0114 PROTEIN YQHA"/>
    <property type="match status" value="1"/>
</dbReference>
<keyword evidence="4 7" id="KW-0812">Transmembrane</keyword>
<comment type="similarity">
    <text evidence="2">Belongs to the UPF0114 family.</text>
</comment>
<dbReference type="Pfam" id="PF03350">
    <property type="entry name" value="UPF0114"/>
    <property type="match status" value="1"/>
</dbReference>
<dbReference type="EMBL" id="FNEK01000073">
    <property type="protein sequence ID" value="SDL22508.1"/>
    <property type="molecule type" value="Genomic_DNA"/>
</dbReference>
<dbReference type="PANTHER" id="PTHR38596">
    <property type="entry name" value="UPF0114 PROTEIN YQHA"/>
    <property type="match status" value="1"/>
</dbReference>
<keyword evidence="9" id="KW-1185">Reference proteome</keyword>
<keyword evidence="5 7" id="KW-1133">Transmembrane helix</keyword>
<feature type="transmembrane region" description="Helical" evidence="7">
    <location>
        <begin position="66"/>
        <end position="95"/>
    </location>
</feature>
<evidence type="ECO:0000256" key="5">
    <source>
        <dbReference type="ARBA" id="ARBA00022989"/>
    </source>
</evidence>
<feature type="transmembrane region" description="Helical" evidence="7">
    <location>
        <begin position="148"/>
        <end position="168"/>
    </location>
</feature>
<keyword evidence="6 7" id="KW-0472">Membrane</keyword>
<evidence type="ECO:0000256" key="2">
    <source>
        <dbReference type="ARBA" id="ARBA00005774"/>
    </source>
</evidence>
<feature type="transmembrane region" description="Helical" evidence="7">
    <location>
        <begin position="27"/>
        <end position="45"/>
    </location>
</feature>
<dbReference type="RefSeq" id="WP_093162952.1">
    <property type="nucleotide sequence ID" value="NZ_FNEK01000073.1"/>
</dbReference>
<dbReference type="OrthoDB" id="9783569at2"/>
<accession>A0A1G9IB70</accession>
<evidence type="ECO:0000256" key="3">
    <source>
        <dbReference type="ARBA" id="ARBA00022475"/>
    </source>
</evidence>
<reference evidence="8 9" key="1">
    <citation type="submission" date="2016-10" db="EMBL/GenBank/DDBJ databases">
        <authorList>
            <person name="de Groot N.N."/>
        </authorList>
    </citation>
    <scope>NUCLEOTIDE SEQUENCE [LARGE SCALE GENOMIC DNA]</scope>
    <source>
        <strain evidence="8 9">DSM 25294</strain>
    </source>
</reference>
<keyword evidence="3" id="KW-1003">Cell membrane</keyword>
<protein>
    <submittedName>
        <fullName evidence="8">TIGR00645 family protein</fullName>
    </submittedName>
</protein>
<dbReference type="AlphaFoldDB" id="A0A1G9IB70"/>
<dbReference type="InterPro" id="IPR020761">
    <property type="entry name" value="UPF0114_bac"/>
</dbReference>